<keyword evidence="2" id="KW-1185">Reference proteome</keyword>
<accession>A0ACC2EUS4</accession>
<name>A0ACC2EUS4_DIPCM</name>
<gene>
    <name evidence="1" type="ORF">O6H91_01G110200</name>
</gene>
<proteinExistence type="predicted"/>
<evidence type="ECO:0000313" key="2">
    <source>
        <dbReference type="Proteomes" id="UP001162992"/>
    </source>
</evidence>
<comment type="caution">
    <text evidence="1">The sequence shown here is derived from an EMBL/GenBank/DDBJ whole genome shotgun (WGS) entry which is preliminary data.</text>
</comment>
<dbReference type="EMBL" id="CM055092">
    <property type="protein sequence ID" value="KAJ7570203.1"/>
    <property type="molecule type" value="Genomic_DNA"/>
</dbReference>
<reference evidence="2" key="1">
    <citation type="journal article" date="2024" name="Proc. Natl. Acad. Sci. U.S.A.">
        <title>Extraordinary preservation of gene collinearity over three hundred million years revealed in homosporous lycophytes.</title>
        <authorList>
            <person name="Li C."/>
            <person name="Wickell D."/>
            <person name="Kuo L.Y."/>
            <person name="Chen X."/>
            <person name="Nie B."/>
            <person name="Liao X."/>
            <person name="Peng D."/>
            <person name="Ji J."/>
            <person name="Jenkins J."/>
            <person name="Williams M."/>
            <person name="Shu S."/>
            <person name="Plott C."/>
            <person name="Barry K."/>
            <person name="Rajasekar S."/>
            <person name="Grimwood J."/>
            <person name="Han X."/>
            <person name="Sun S."/>
            <person name="Hou Z."/>
            <person name="He W."/>
            <person name="Dai G."/>
            <person name="Sun C."/>
            <person name="Schmutz J."/>
            <person name="Leebens-Mack J.H."/>
            <person name="Li F.W."/>
            <person name="Wang L."/>
        </authorList>
    </citation>
    <scope>NUCLEOTIDE SEQUENCE [LARGE SCALE GENOMIC DNA]</scope>
    <source>
        <strain evidence="2">cv. PW_Plant_1</strain>
    </source>
</reference>
<sequence length="883" mass="99397">MEEEQRKPGCNWKHAEASEDALLLSIGNDLSASWEPLGNGVEGELEIPSTDPMAALCDVQEKDELSSIVEFLDRLNNNLEQEDSNIARSLESTATVKEDVKKLFEKATREESNQDLQEEDEVMNLREALHSEHQAIKTLNFELEEERKAAAIAATETMAMISRLQKEKAALQMEARQYQLMVEEKACYDQEVITVMKDILLEKVEEKHALEKELGLCKQRLFSEGARNWIREGSRSSPGHAIGREMDMLLLQGNETDISVDERGKGMLLREGMETDSSFNEMLLLERTTNNSSSNERGKGMLWPEAMEVDSSFNEMGMEMLLLEARMETDSSLSDDAIIDQFGHSMMNQSSSFASTPTIPFDDQAGAKEGYTWTDWEFLTSENLQNGELPQITNGTLSLQRPMDTAESNKVHQRHYSEKECGDDEHETVKRSQISSRSIIPEMSGVEPEAEMIAYKTGRIASNTFPKSVKQNNVVSKTGMPLSRAADDKVWGVMDPDFKIRRIGSKDGSSWPWDGEDLWSTSVHDVYEVKNESSENPSEDHPTKSESIAERNDWDFLERYGKVWQSKPFTLHSEVSLENGASQISGTSSQELVSGLGQRILNSFEMTRIDNDTPRNMVGDRLGKPDSSFPQHILREDKRGVGEPNGRKAALLSDTKKVLLPTDESTQNNVDYVHLHTFNHSLPKDSVGEEGSSSMVLQENSRTAIDDRIEQLTFRLHSLEAERESLKQTIVSLKRGNVSLKKGSGEMQMLQDISHQLRQIKSTESEVRSVRRLSLSSLFQGILSFNLWRRCVLSQLGRLVCWFLRAANAGASFTVPVGLTYILANKDKLQATSCVTLAFKPESVPPAWQQDHYIHSLLRAENLSDWRTDASGLSETALNGWNF</sequence>
<protein>
    <submittedName>
        <fullName evidence="1">Uncharacterized protein</fullName>
    </submittedName>
</protein>
<organism evidence="1 2">
    <name type="scientific">Diphasiastrum complanatum</name>
    <name type="common">Issler's clubmoss</name>
    <name type="synonym">Lycopodium complanatum</name>
    <dbReference type="NCBI Taxonomy" id="34168"/>
    <lineage>
        <taxon>Eukaryota</taxon>
        <taxon>Viridiplantae</taxon>
        <taxon>Streptophyta</taxon>
        <taxon>Embryophyta</taxon>
        <taxon>Tracheophyta</taxon>
        <taxon>Lycopodiopsida</taxon>
        <taxon>Lycopodiales</taxon>
        <taxon>Lycopodiaceae</taxon>
        <taxon>Lycopodioideae</taxon>
        <taxon>Diphasiastrum</taxon>
    </lineage>
</organism>
<evidence type="ECO:0000313" key="1">
    <source>
        <dbReference type="EMBL" id="KAJ7570203.1"/>
    </source>
</evidence>
<dbReference type="Proteomes" id="UP001162992">
    <property type="component" value="Chromosome 1"/>
</dbReference>